<dbReference type="HOGENOM" id="CLU_3320122_0_0_1"/>
<reference evidence="2 3" key="1">
    <citation type="journal article" date="2012" name="PLoS Pathog.">
        <title>Comparative pathogenomics reveals horizontally acquired novel virulence genes in fungi infecting cereal hosts.</title>
        <authorList>
            <person name="Gardiner D.M."/>
            <person name="McDonald M.C."/>
            <person name="Covarelli L."/>
            <person name="Solomon P.S."/>
            <person name="Rusu A.G."/>
            <person name="Marshall M."/>
            <person name="Kazan K."/>
            <person name="Chakraborty S."/>
            <person name="McDonald B.A."/>
            <person name="Manners J.M."/>
        </authorList>
    </citation>
    <scope>NUCLEOTIDE SEQUENCE [LARGE SCALE GENOMIC DNA]</scope>
    <source>
        <strain evidence="2 3">CS3096</strain>
    </source>
</reference>
<dbReference type="AlphaFoldDB" id="K3W2V4"/>
<protein>
    <submittedName>
        <fullName evidence="2">Uncharacterized protein</fullName>
    </submittedName>
</protein>
<evidence type="ECO:0000313" key="2">
    <source>
        <dbReference type="EMBL" id="EKJ78305.1"/>
    </source>
</evidence>
<feature type="region of interest" description="Disordered" evidence="1">
    <location>
        <begin position="1"/>
        <end position="39"/>
    </location>
</feature>
<dbReference type="EMBL" id="AFNW01000051">
    <property type="protein sequence ID" value="EKJ78305.1"/>
    <property type="molecule type" value="Genomic_DNA"/>
</dbReference>
<organism evidence="2 3">
    <name type="scientific">Fusarium pseudograminearum (strain CS3096)</name>
    <name type="common">Wheat and barley crown-rot fungus</name>
    <dbReference type="NCBI Taxonomy" id="1028729"/>
    <lineage>
        <taxon>Eukaryota</taxon>
        <taxon>Fungi</taxon>
        <taxon>Dikarya</taxon>
        <taxon>Ascomycota</taxon>
        <taxon>Pezizomycotina</taxon>
        <taxon>Sordariomycetes</taxon>
        <taxon>Hypocreomycetidae</taxon>
        <taxon>Hypocreales</taxon>
        <taxon>Nectriaceae</taxon>
        <taxon>Fusarium</taxon>
    </lineage>
</organism>
<gene>
    <name evidence="2" type="ORF">FPSE_01767</name>
</gene>
<sequence length="39" mass="4423">MTEDQNHHSCRTNSSALAQPTLPTTFDHLNRNINPKDCN</sequence>
<dbReference type="Proteomes" id="UP000007978">
    <property type="component" value="Chromosome 4"/>
</dbReference>
<dbReference type="GeneID" id="20360386"/>
<evidence type="ECO:0000256" key="1">
    <source>
        <dbReference type="SAM" id="MobiDB-lite"/>
    </source>
</evidence>
<proteinExistence type="predicted"/>
<keyword evidence="3" id="KW-1185">Reference proteome</keyword>
<dbReference type="RefSeq" id="XP_009253161.1">
    <property type="nucleotide sequence ID" value="XM_009254886.1"/>
</dbReference>
<comment type="caution">
    <text evidence="2">The sequence shown here is derived from an EMBL/GenBank/DDBJ whole genome shotgun (WGS) entry which is preliminary data.</text>
</comment>
<evidence type="ECO:0000313" key="3">
    <source>
        <dbReference type="Proteomes" id="UP000007978"/>
    </source>
</evidence>
<name>K3W2V4_FUSPC</name>
<accession>K3W2V4</accession>
<dbReference type="KEGG" id="fpu:FPSE_01767"/>
<feature type="compositionally biased region" description="Polar residues" evidence="1">
    <location>
        <begin position="11"/>
        <end position="24"/>
    </location>
</feature>